<keyword evidence="1" id="KW-0969">Cilium</keyword>
<dbReference type="Pfam" id="PF06289">
    <property type="entry name" value="FlbD"/>
    <property type="match status" value="1"/>
</dbReference>
<dbReference type="KEGG" id="aar:Acear_1636"/>
<dbReference type="STRING" id="574087.Acear_1636"/>
<gene>
    <name evidence="1" type="ordered locus">Acear_1636</name>
</gene>
<dbReference type="PANTHER" id="PTHR39185:SF1">
    <property type="entry name" value="SWARMING MOTILITY PROTEIN SWRD"/>
    <property type="match status" value="1"/>
</dbReference>
<dbReference type="eggNOG" id="COG1582">
    <property type="taxonomic scope" value="Bacteria"/>
</dbReference>
<name>D9QRK0_ACEAZ</name>
<dbReference type="RefSeq" id="WP_013278586.1">
    <property type="nucleotide sequence ID" value="NC_014378.1"/>
</dbReference>
<proteinExistence type="predicted"/>
<accession>D9QRK0</accession>
<dbReference type="HOGENOM" id="CLU_173020_2_0_9"/>
<protein>
    <submittedName>
        <fullName evidence="1">Flagellar FlbD family protein</fullName>
    </submittedName>
</protein>
<evidence type="ECO:0000313" key="2">
    <source>
        <dbReference type="Proteomes" id="UP000001661"/>
    </source>
</evidence>
<evidence type="ECO:0000313" key="1">
    <source>
        <dbReference type="EMBL" id="ADL13141.1"/>
    </source>
</evidence>
<keyword evidence="1" id="KW-0282">Flagellum</keyword>
<keyword evidence="2" id="KW-1185">Reference proteome</keyword>
<dbReference type="OrthoDB" id="9799862at2"/>
<keyword evidence="1" id="KW-0966">Cell projection</keyword>
<dbReference type="PANTHER" id="PTHR39185">
    <property type="entry name" value="SWARMING MOTILITY PROTEIN SWRD"/>
    <property type="match status" value="1"/>
</dbReference>
<organism evidence="1 2">
    <name type="scientific">Acetohalobium arabaticum (strain ATCC 49924 / DSM 5501 / Z-7288)</name>
    <dbReference type="NCBI Taxonomy" id="574087"/>
    <lineage>
        <taxon>Bacteria</taxon>
        <taxon>Bacillati</taxon>
        <taxon>Bacillota</taxon>
        <taxon>Clostridia</taxon>
        <taxon>Halanaerobiales</taxon>
        <taxon>Halobacteroidaceae</taxon>
        <taxon>Acetohalobium</taxon>
    </lineage>
</organism>
<dbReference type="InterPro" id="IPR009384">
    <property type="entry name" value="SwrD-like"/>
</dbReference>
<dbReference type="EMBL" id="CP002105">
    <property type="protein sequence ID" value="ADL13141.1"/>
    <property type="molecule type" value="Genomic_DNA"/>
</dbReference>
<dbReference type="Proteomes" id="UP000001661">
    <property type="component" value="Chromosome"/>
</dbReference>
<dbReference type="AlphaFoldDB" id="D9QRK0"/>
<reference evidence="1 2" key="1">
    <citation type="journal article" date="2010" name="Stand. Genomic Sci.">
        <title>Complete genome sequence of Acetohalobium arabaticum type strain (Z-7288).</title>
        <authorList>
            <person name="Sikorski J."/>
            <person name="Lapidus A."/>
            <person name="Chertkov O."/>
            <person name="Lucas S."/>
            <person name="Copeland A."/>
            <person name="Glavina Del Rio T."/>
            <person name="Nolan M."/>
            <person name="Tice H."/>
            <person name="Cheng J.F."/>
            <person name="Han C."/>
            <person name="Brambilla E."/>
            <person name="Pitluck S."/>
            <person name="Liolios K."/>
            <person name="Ivanova N."/>
            <person name="Mavromatis K."/>
            <person name="Mikhailova N."/>
            <person name="Pati A."/>
            <person name="Bruce D."/>
            <person name="Detter C."/>
            <person name="Tapia R."/>
            <person name="Goodwin L."/>
            <person name="Chen A."/>
            <person name="Palaniappan K."/>
            <person name="Land M."/>
            <person name="Hauser L."/>
            <person name="Chang Y.J."/>
            <person name="Jeffries C.D."/>
            <person name="Rohde M."/>
            <person name="Goker M."/>
            <person name="Spring S."/>
            <person name="Woyke T."/>
            <person name="Bristow J."/>
            <person name="Eisen J.A."/>
            <person name="Markowitz V."/>
            <person name="Hugenholtz P."/>
            <person name="Kyrpides N.C."/>
            <person name="Klenk H.P."/>
        </authorList>
    </citation>
    <scope>NUCLEOTIDE SEQUENCE [LARGE SCALE GENOMIC DNA]</scope>
    <source>
        <strain evidence="2">ATCC 49924 / DSM 5501 / Z-7288</strain>
    </source>
</reference>
<sequence length="63" mass="7064">MIEVTRLGGCEVVVNAEMIEFIESTPDTVLSLVSGKKIVVTEDVEVVKERVINYKRELNKVVD</sequence>